<evidence type="ECO:0000259" key="3">
    <source>
        <dbReference type="Pfam" id="PF02517"/>
    </source>
</evidence>
<feature type="transmembrane region" description="Helical" evidence="2">
    <location>
        <begin position="12"/>
        <end position="34"/>
    </location>
</feature>
<evidence type="ECO:0000313" key="4">
    <source>
        <dbReference type="EMBL" id="UOE43572.1"/>
    </source>
</evidence>
<feature type="transmembrane region" description="Helical" evidence="2">
    <location>
        <begin position="235"/>
        <end position="253"/>
    </location>
</feature>
<dbReference type="Proteomes" id="UP000832097">
    <property type="component" value="Chromosome"/>
</dbReference>
<feature type="transmembrane region" description="Helical" evidence="2">
    <location>
        <begin position="114"/>
        <end position="133"/>
    </location>
</feature>
<name>A0ABY4BWG7_9MICO</name>
<keyword evidence="4" id="KW-0482">Metalloprotease</keyword>
<keyword evidence="2" id="KW-0472">Membrane</keyword>
<dbReference type="Pfam" id="PF02517">
    <property type="entry name" value="Rce1-like"/>
    <property type="match status" value="1"/>
</dbReference>
<feature type="region of interest" description="Disordered" evidence="1">
    <location>
        <begin position="259"/>
        <end position="281"/>
    </location>
</feature>
<evidence type="ECO:0000256" key="2">
    <source>
        <dbReference type="SAM" id="Phobius"/>
    </source>
</evidence>
<keyword evidence="4" id="KW-0645">Protease</keyword>
<keyword evidence="2" id="KW-0812">Transmembrane</keyword>
<protein>
    <submittedName>
        <fullName evidence="4">CPBP family intramembrane metalloprotease</fullName>
    </submittedName>
</protein>
<evidence type="ECO:0000256" key="1">
    <source>
        <dbReference type="SAM" id="MobiDB-lite"/>
    </source>
</evidence>
<keyword evidence="2" id="KW-1133">Transmembrane helix</keyword>
<keyword evidence="4" id="KW-0378">Hydrolase</keyword>
<feature type="transmembrane region" description="Helical" evidence="2">
    <location>
        <begin position="46"/>
        <end position="69"/>
    </location>
</feature>
<dbReference type="EMBL" id="CP094528">
    <property type="protein sequence ID" value="UOE43572.1"/>
    <property type="molecule type" value="Genomic_DNA"/>
</dbReference>
<sequence>MGAPTTDRVPRVLWVGLVAALVYYVVAGGGGAVFNTTLPSDIDPVASLALSHLTILPVLIAIGLAFAWFSGWWRDIWTTPRISSSRPRRWWLYVVPLVLALQVVVMLVDAPWASLSAAYIFVGLIAYLLVGLGEELFFRGILLQSVRSHHGETVTLLVTAFVFGLGHSVNSAFLGVPVSGIAFQVIVTAAAGVLYYAAFRVTGTLWVPIVLHGLGDYGRWLLGGDGQDHTTPGDIWLQGISWVLAVAVLVSTIREDRRTHRERRQSAPDTDTETEPVRSER</sequence>
<dbReference type="RefSeq" id="WP_243554668.1">
    <property type="nucleotide sequence ID" value="NZ_CP094528.1"/>
</dbReference>
<dbReference type="GO" id="GO:0008237">
    <property type="term" value="F:metallopeptidase activity"/>
    <property type="evidence" value="ECO:0007669"/>
    <property type="project" value="UniProtKB-KW"/>
</dbReference>
<organism evidence="4 5">
    <name type="scientific">Agromyces larvae</name>
    <dbReference type="NCBI Taxonomy" id="2929802"/>
    <lineage>
        <taxon>Bacteria</taxon>
        <taxon>Bacillati</taxon>
        <taxon>Actinomycetota</taxon>
        <taxon>Actinomycetes</taxon>
        <taxon>Micrococcales</taxon>
        <taxon>Microbacteriaceae</taxon>
        <taxon>Agromyces</taxon>
    </lineage>
</organism>
<feature type="transmembrane region" description="Helical" evidence="2">
    <location>
        <begin position="154"/>
        <end position="175"/>
    </location>
</feature>
<proteinExistence type="predicted"/>
<feature type="domain" description="CAAX prenyl protease 2/Lysostaphin resistance protein A-like" evidence="3">
    <location>
        <begin position="119"/>
        <end position="216"/>
    </location>
</feature>
<accession>A0ABY4BWG7</accession>
<feature type="transmembrane region" description="Helical" evidence="2">
    <location>
        <begin position="181"/>
        <end position="198"/>
    </location>
</feature>
<feature type="transmembrane region" description="Helical" evidence="2">
    <location>
        <begin position="90"/>
        <end position="108"/>
    </location>
</feature>
<evidence type="ECO:0000313" key="5">
    <source>
        <dbReference type="Proteomes" id="UP000832097"/>
    </source>
</evidence>
<dbReference type="InterPro" id="IPR003675">
    <property type="entry name" value="Rce1/LyrA-like_dom"/>
</dbReference>
<gene>
    <name evidence="4" type="ORF">MTO99_15545</name>
</gene>
<feature type="transmembrane region" description="Helical" evidence="2">
    <location>
        <begin position="205"/>
        <end position="223"/>
    </location>
</feature>
<keyword evidence="5" id="KW-1185">Reference proteome</keyword>
<reference evidence="4 5" key="1">
    <citation type="submission" date="2022-03" db="EMBL/GenBank/DDBJ databases">
        <title>Mucilaginibacter sp. isolated from the gut of Protaetia brevitarsis seulensis larvae.</title>
        <authorList>
            <person name="Won M."/>
            <person name="Kim S.-J."/>
            <person name="Kwon S.-W."/>
        </authorList>
    </citation>
    <scope>NUCLEOTIDE SEQUENCE [LARGE SCALE GENOMIC DNA]</scope>
    <source>
        <strain evidence="4 5">CFWR-12</strain>
    </source>
</reference>